<evidence type="ECO:0000313" key="2">
    <source>
        <dbReference type="EMBL" id="KKK73161.1"/>
    </source>
</evidence>
<name>A0A0F9ALT0_9ZZZZ</name>
<dbReference type="EMBL" id="LAZR01056912">
    <property type="protein sequence ID" value="KKK73161.1"/>
    <property type="molecule type" value="Genomic_DNA"/>
</dbReference>
<evidence type="ECO:0000259" key="1">
    <source>
        <dbReference type="Pfam" id="PF14343"/>
    </source>
</evidence>
<comment type="caution">
    <text evidence="2">The sequence shown here is derived from an EMBL/GenBank/DDBJ whole genome shotgun (WGS) entry which is preliminary data.</text>
</comment>
<feature type="domain" description="PrcB C-terminal" evidence="1">
    <location>
        <begin position="134"/>
        <end position="189"/>
    </location>
</feature>
<dbReference type="InterPro" id="IPR025748">
    <property type="entry name" value="PrcB_C_dom"/>
</dbReference>
<sequence>EQILYSLRVLLISCQSVKGKANFSQLKINQVIKVYSKKMLSPVLFGKTIELNLSFSEDERGGKYWIRNIRMIQKLITTLEFHTIEKGFFSGITEKKNLIIRRQDEWAKLWNKHTSIRIPHPEAPVIHLTENIILSVFMGEKASGGFAVEITRVEKCGDELVVFFSEVEPPADAVVTAVLTQPYHIIKIEKIGLKTKFKKSEEERK</sequence>
<dbReference type="AlphaFoldDB" id="A0A0F9ALT0"/>
<dbReference type="Pfam" id="PF14343">
    <property type="entry name" value="PrcB_C"/>
    <property type="match status" value="1"/>
</dbReference>
<gene>
    <name evidence="2" type="ORF">LCGC14_2896620</name>
</gene>
<proteinExistence type="predicted"/>
<reference evidence="2" key="1">
    <citation type="journal article" date="2015" name="Nature">
        <title>Complex archaea that bridge the gap between prokaryotes and eukaryotes.</title>
        <authorList>
            <person name="Spang A."/>
            <person name="Saw J.H."/>
            <person name="Jorgensen S.L."/>
            <person name="Zaremba-Niedzwiedzka K."/>
            <person name="Martijn J."/>
            <person name="Lind A.E."/>
            <person name="van Eijk R."/>
            <person name="Schleper C."/>
            <person name="Guy L."/>
            <person name="Ettema T.J."/>
        </authorList>
    </citation>
    <scope>NUCLEOTIDE SEQUENCE</scope>
</reference>
<organism evidence="2">
    <name type="scientific">marine sediment metagenome</name>
    <dbReference type="NCBI Taxonomy" id="412755"/>
    <lineage>
        <taxon>unclassified sequences</taxon>
        <taxon>metagenomes</taxon>
        <taxon>ecological metagenomes</taxon>
    </lineage>
</organism>
<accession>A0A0F9ALT0</accession>
<protein>
    <recommendedName>
        <fullName evidence="1">PrcB C-terminal domain-containing protein</fullName>
    </recommendedName>
</protein>
<feature type="non-terminal residue" evidence="2">
    <location>
        <position position="1"/>
    </location>
</feature>